<feature type="signal peptide" evidence="2">
    <location>
        <begin position="1"/>
        <end position="16"/>
    </location>
</feature>
<reference evidence="3" key="1">
    <citation type="submission" date="2020-02" db="EMBL/GenBank/DDBJ databases">
        <authorList>
            <person name="Meier V. D."/>
        </authorList>
    </citation>
    <scope>NUCLEOTIDE SEQUENCE</scope>
    <source>
        <strain evidence="3">AVDCRST_MAG22</strain>
    </source>
</reference>
<feature type="region of interest" description="Disordered" evidence="1">
    <location>
        <begin position="55"/>
        <end position="93"/>
    </location>
</feature>
<evidence type="ECO:0000256" key="1">
    <source>
        <dbReference type="SAM" id="MobiDB-lite"/>
    </source>
</evidence>
<evidence type="ECO:0000256" key="2">
    <source>
        <dbReference type="SAM" id="SignalP"/>
    </source>
</evidence>
<keyword evidence="2" id="KW-0732">Signal</keyword>
<feature type="compositionally biased region" description="Polar residues" evidence="1">
    <location>
        <begin position="57"/>
        <end position="89"/>
    </location>
</feature>
<accession>A0A6J4P726</accession>
<dbReference type="EMBL" id="CADCUV010000055">
    <property type="protein sequence ID" value="CAA9402709.1"/>
    <property type="molecule type" value="Genomic_DNA"/>
</dbReference>
<sequence>MAVTLATLALAAPAQSAGLAKTTLTIRADGLDLSGKVKSPRSSCLGNRTVKVYKQAGSEQKPATDSVIGSDTSQRQGNVGEWSTGNSGISGKVYARTGKTAGCKGDSSETIRARR</sequence>
<feature type="chain" id="PRO_5038776508" description="DUF5666 domain-containing protein" evidence="2">
    <location>
        <begin position="17"/>
        <end position="115"/>
    </location>
</feature>
<evidence type="ECO:0000313" key="3">
    <source>
        <dbReference type="EMBL" id="CAA9402709.1"/>
    </source>
</evidence>
<dbReference type="AlphaFoldDB" id="A0A6J4P726"/>
<name>A0A6J4P726_9ACTN</name>
<protein>
    <recommendedName>
        <fullName evidence="4">DUF5666 domain-containing protein</fullName>
    </recommendedName>
</protein>
<evidence type="ECO:0008006" key="4">
    <source>
        <dbReference type="Google" id="ProtNLM"/>
    </source>
</evidence>
<gene>
    <name evidence="3" type="ORF">AVDCRST_MAG22-1203</name>
</gene>
<proteinExistence type="predicted"/>
<organism evidence="3">
    <name type="scientific">uncultured Rubrobacteraceae bacterium</name>
    <dbReference type="NCBI Taxonomy" id="349277"/>
    <lineage>
        <taxon>Bacteria</taxon>
        <taxon>Bacillati</taxon>
        <taxon>Actinomycetota</taxon>
        <taxon>Rubrobacteria</taxon>
        <taxon>Rubrobacterales</taxon>
        <taxon>Rubrobacteraceae</taxon>
        <taxon>environmental samples</taxon>
    </lineage>
</organism>